<feature type="compositionally biased region" description="Basic residues" evidence="1">
    <location>
        <begin position="43"/>
        <end position="56"/>
    </location>
</feature>
<sequence length="334" mass="37752">MPTKQKTKPSSSSSSKTDKLVELDALDLGPTTGGYGVEITGEKKKKTTTSSQKKKGPPAPSEQGIEVLGRKYSKVELIGKLLQSSGIQCIPKSILMENAKRILQQDKFTSLLHDSEEPMKEIHGYKMGTRAFEMLREHVDYELTNLMYIANVLTVAKGKITIGEGEVLLARLIQKHQLSLHGNKEGTQKALIKCQTPKSRDTIVLGQDVHIDKIATILEEAISNKHHDLSVGDLNSHRVDELRKAIKNAEQKLYNEDGTRKEPKKRKKEEVKEEEEEEQTEKKKEPQTKKTKKSEKSAEEKATEKKKEKTEKPAEEKKEEKSEKKEKSESQKKK</sequence>
<dbReference type="RefSeq" id="XP_044557739.1">
    <property type="nucleotide sequence ID" value="XM_044712571.1"/>
</dbReference>
<proteinExistence type="predicted"/>
<feature type="compositionally biased region" description="Basic and acidic residues" evidence="1">
    <location>
        <begin position="250"/>
        <end position="261"/>
    </location>
</feature>
<dbReference type="VEuPathDB" id="AmoebaDB:NfTy_007980"/>
<evidence type="ECO:0000313" key="2">
    <source>
        <dbReference type="EMBL" id="KAF0973026.1"/>
    </source>
</evidence>
<dbReference type="VEuPathDB" id="AmoebaDB:FDP41_008690"/>
<comment type="caution">
    <text evidence="2">The sequence shown here is derived from an EMBL/GenBank/DDBJ whole genome shotgun (WGS) entry which is preliminary data.</text>
</comment>
<keyword evidence="3" id="KW-1185">Reference proteome</keyword>
<reference evidence="2 3" key="1">
    <citation type="journal article" date="2019" name="Sci. Rep.">
        <title>Nanopore sequencing improves the draft genome of the human pathogenic amoeba Naegleria fowleri.</title>
        <authorList>
            <person name="Liechti N."/>
            <person name="Schurch N."/>
            <person name="Bruggmann R."/>
            <person name="Wittwer M."/>
        </authorList>
    </citation>
    <scope>NUCLEOTIDE SEQUENCE [LARGE SCALE GENOMIC DNA]</scope>
    <source>
        <strain evidence="2 3">ATCC 30894</strain>
    </source>
</reference>
<gene>
    <name evidence="2" type="ORF">FDP41_008690</name>
</gene>
<name>A0A6A5BEL4_NAEFO</name>
<feature type="region of interest" description="Disordered" evidence="1">
    <location>
        <begin position="250"/>
        <end position="334"/>
    </location>
</feature>
<feature type="region of interest" description="Disordered" evidence="1">
    <location>
        <begin position="1"/>
        <end position="64"/>
    </location>
</feature>
<dbReference type="EMBL" id="VFQX01000063">
    <property type="protein sequence ID" value="KAF0973026.1"/>
    <property type="molecule type" value="Genomic_DNA"/>
</dbReference>
<evidence type="ECO:0000256" key="1">
    <source>
        <dbReference type="SAM" id="MobiDB-lite"/>
    </source>
</evidence>
<feature type="compositionally biased region" description="Low complexity" evidence="1">
    <location>
        <begin position="1"/>
        <end position="15"/>
    </location>
</feature>
<dbReference type="OrthoDB" id="10354866at2759"/>
<evidence type="ECO:0000313" key="3">
    <source>
        <dbReference type="Proteomes" id="UP000444721"/>
    </source>
</evidence>
<dbReference type="AlphaFoldDB" id="A0A6A5BEL4"/>
<organism evidence="2 3">
    <name type="scientific">Naegleria fowleri</name>
    <name type="common">Brain eating amoeba</name>
    <dbReference type="NCBI Taxonomy" id="5763"/>
    <lineage>
        <taxon>Eukaryota</taxon>
        <taxon>Discoba</taxon>
        <taxon>Heterolobosea</taxon>
        <taxon>Tetramitia</taxon>
        <taxon>Eutetramitia</taxon>
        <taxon>Vahlkampfiidae</taxon>
        <taxon>Naegleria</taxon>
    </lineage>
</organism>
<dbReference type="GeneID" id="68115908"/>
<dbReference type="VEuPathDB" id="AmoebaDB:NF0023110"/>
<dbReference type="Proteomes" id="UP000444721">
    <property type="component" value="Unassembled WGS sequence"/>
</dbReference>
<accession>A0A6A5BEL4</accession>
<feature type="compositionally biased region" description="Basic and acidic residues" evidence="1">
    <location>
        <begin position="280"/>
        <end position="334"/>
    </location>
</feature>
<protein>
    <submittedName>
        <fullName evidence="2">Uncharacterized protein</fullName>
    </submittedName>
</protein>
<dbReference type="OMA" id="NSHRVDE"/>